<sequence>MGRYVSVFIFSVISSILFFRVFSIILDMEPSKQIDDLNLNNYCYNFELQRNKGQEQIKINRDSEIIIQFTDTSTCKVTINN</sequence>
<evidence type="ECO:0000313" key="3">
    <source>
        <dbReference type="Proteomes" id="UP000030418"/>
    </source>
</evidence>
<reference evidence="2 3" key="1">
    <citation type="submission" date="2014-08" db="EMBL/GenBank/DDBJ databases">
        <title>Chaperone-usher fimbriae in a diverse selection of Gallibacterium genomes.</title>
        <authorList>
            <person name="Kudirkiene E."/>
            <person name="Bager R.J."/>
            <person name="Johnson T.J."/>
            <person name="Bojesen A.M."/>
        </authorList>
    </citation>
    <scope>NUCLEOTIDE SEQUENCE [LARGE SCALE GENOMIC DNA]</scope>
    <source>
        <strain evidence="2 3">CCM5976</strain>
    </source>
</reference>
<keyword evidence="1" id="KW-1133">Transmembrane helix</keyword>
<proteinExistence type="predicted"/>
<keyword evidence="1" id="KW-0472">Membrane</keyword>
<evidence type="ECO:0000313" key="2">
    <source>
        <dbReference type="EMBL" id="KGQ32339.1"/>
    </source>
</evidence>
<organism evidence="2 3">
    <name type="scientific">Gallibacterium genomosp. 2</name>
    <dbReference type="NCBI Taxonomy" id="155517"/>
    <lineage>
        <taxon>Bacteria</taxon>
        <taxon>Pseudomonadati</taxon>
        <taxon>Pseudomonadota</taxon>
        <taxon>Gammaproteobacteria</taxon>
        <taxon>Pasteurellales</taxon>
        <taxon>Pasteurellaceae</taxon>
        <taxon>Gallibacterium</taxon>
    </lineage>
</organism>
<keyword evidence="3" id="KW-1185">Reference proteome</keyword>
<accession>A0A0A2Y4D7</accession>
<dbReference type="Proteomes" id="UP000030418">
    <property type="component" value="Unassembled WGS sequence"/>
</dbReference>
<comment type="caution">
    <text evidence="2">The sequence shown here is derived from an EMBL/GenBank/DDBJ whole genome shotgun (WGS) entry which is preliminary data.</text>
</comment>
<dbReference type="AlphaFoldDB" id="A0A0A2Y4D7"/>
<evidence type="ECO:0000256" key="1">
    <source>
        <dbReference type="SAM" id="Phobius"/>
    </source>
</evidence>
<keyword evidence="1" id="KW-0812">Transmembrane</keyword>
<protein>
    <submittedName>
        <fullName evidence="2">Uncharacterized protein</fullName>
    </submittedName>
</protein>
<feature type="transmembrane region" description="Helical" evidence="1">
    <location>
        <begin position="6"/>
        <end position="26"/>
    </location>
</feature>
<dbReference type="EMBL" id="JPXY01000024">
    <property type="protein sequence ID" value="KGQ32339.1"/>
    <property type="molecule type" value="Genomic_DNA"/>
</dbReference>
<name>A0A0A2Y4D7_9PAST</name>
<gene>
    <name evidence="2" type="ORF">P375_05965</name>
</gene>